<accession>A0A380AZY7</accession>
<dbReference type="AlphaFoldDB" id="A0A380AZY7"/>
<proteinExistence type="predicted"/>
<dbReference type="Proteomes" id="UP000255061">
    <property type="component" value="Unassembled WGS sequence"/>
</dbReference>
<gene>
    <name evidence="1" type="ORF">NCTC10736_03185</name>
</gene>
<reference evidence="1 2" key="1">
    <citation type="submission" date="2018-06" db="EMBL/GenBank/DDBJ databases">
        <authorList>
            <consortium name="Pathogen Informatics"/>
            <person name="Doyle S."/>
        </authorList>
    </citation>
    <scope>NUCLEOTIDE SEQUENCE [LARGE SCALE GENOMIC DNA]</scope>
    <source>
        <strain evidence="1 2">NCTC10736</strain>
    </source>
</reference>
<dbReference type="EMBL" id="UGYV01000001">
    <property type="protein sequence ID" value="SUI90808.1"/>
    <property type="molecule type" value="Genomic_DNA"/>
</dbReference>
<protein>
    <submittedName>
        <fullName evidence="1">Uncharacterized protein</fullName>
    </submittedName>
</protein>
<evidence type="ECO:0000313" key="2">
    <source>
        <dbReference type="Proteomes" id="UP000255061"/>
    </source>
</evidence>
<organism evidence="1 2">
    <name type="scientific">Shewanella morhuae</name>
    <dbReference type="NCBI Taxonomy" id="365591"/>
    <lineage>
        <taxon>Bacteria</taxon>
        <taxon>Pseudomonadati</taxon>
        <taxon>Pseudomonadota</taxon>
        <taxon>Gammaproteobacteria</taxon>
        <taxon>Alteromonadales</taxon>
        <taxon>Shewanellaceae</taxon>
        <taxon>Shewanella</taxon>
    </lineage>
</organism>
<sequence length="172" mass="19336">MLADELLLQFSGLILRERLIPSCYIFLVKKTRDTHIIKLLTKQTGNLWGVMVFTILTLFCLTQNSGMLKLLLNPSSTQAIAGTSFSSDIAKGVNVSHLSSEGDLAKTEPKKCELSEKSIRTCIDVPSSIPFLTLLFLLPLLPRASRVITLLPIQRYQAKPRRIHLTHCRFQE</sequence>
<evidence type="ECO:0000313" key="1">
    <source>
        <dbReference type="EMBL" id="SUI90808.1"/>
    </source>
</evidence>
<name>A0A380AZY7_9GAMM</name>